<dbReference type="Gene3D" id="3.30.70.270">
    <property type="match status" value="1"/>
</dbReference>
<evidence type="ECO:0000313" key="2">
    <source>
        <dbReference type="Proteomes" id="UP001234989"/>
    </source>
</evidence>
<gene>
    <name evidence="1" type="ORF">MTR67_017934</name>
</gene>
<dbReference type="InterPro" id="IPR043502">
    <property type="entry name" value="DNA/RNA_pol_sf"/>
</dbReference>
<protein>
    <submittedName>
        <fullName evidence="1">Uncharacterized protein</fullName>
    </submittedName>
</protein>
<dbReference type="EMBL" id="CP133615">
    <property type="protein sequence ID" value="WMV24549.1"/>
    <property type="molecule type" value="Genomic_DNA"/>
</dbReference>
<sequence length="185" mass="20757">MVIMSFWSEDEHVEHLRIVLQVLKDKQLFAKFSKCEFRLRSVEFLGHIVSCKGTELDPKKMDAKVFGRVFFDCLSIDDIHPKKLSSYGEEMSVNGSNAIQLGNNDDIRNLHDVNKDQLGSTGYPIASDSGGSKAVNPVEISGENPDEVFLRPCTMKKCISWQIRQWILIRTIQGQAGIKVGIVTG</sequence>
<dbReference type="SUPFAM" id="SSF56672">
    <property type="entry name" value="DNA/RNA polymerases"/>
    <property type="match status" value="1"/>
</dbReference>
<evidence type="ECO:0000313" key="1">
    <source>
        <dbReference type="EMBL" id="WMV24549.1"/>
    </source>
</evidence>
<accession>A0AAF0TM91</accession>
<dbReference type="Proteomes" id="UP001234989">
    <property type="component" value="Chromosome 4"/>
</dbReference>
<dbReference type="AlphaFoldDB" id="A0AAF0TM91"/>
<organism evidence="1 2">
    <name type="scientific">Solanum verrucosum</name>
    <dbReference type="NCBI Taxonomy" id="315347"/>
    <lineage>
        <taxon>Eukaryota</taxon>
        <taxon>Viridiplantae</taxon>
        <taxon>Streptophyta</taxon>
        <taxon>Embryophyta</taxon>
        <taxon>Tracheophyta</taxon>
        <taxon>Spermatophyta</taxon>
        <taxon>Magnoliopsida</taxon>
        <taxon>eudicotyledons</taxon>
        <taxon>Gunneridae</taxon>
        <taxon>Pentapetalae</taxon>
        <taxon>asterids</taxon>
        <taxon>lamiids</taxon>
        <taxon>Solanales</taxon>
        <taxon>Solanaceae</taxon>
        <taxon>Solanoideae</taxon>
        <taxon>Solaneae</taxon>
        <taxon>Solanum</taxon>
    </lineage>
</organism>
<name>A0AAF0TM91_SOLVR</name>
<keyword evidence="2" id="KW-1185">Reference proteome</keyword>
<dbReference type="InterPro" id="IPR043128">
    <property type="entry name" value="Rev_trsase/Diguanyl_cyclase"/>
</dbReference>
<reference evidence="1" key="1">
    <citation type="submission" date="2023-08" db="EMBL/GenBank/DDBJ databases">
        <title>A de novo genome assembly of Solanum verrucosum Schlechtendal, a Mexican diploid species geographically isolated from the other diploid A-genome species in potato relatives.</title>
        <authorList>
            <person name="Hosaka K."/>
        </authorList>
    </citation>
    <scope>NUCLEOTIDE SEQUENCE</scope>
    <source>
        <tissue evidence="1">Young leaves</tissue>
    </source>
</reference>
<proteinExistence type="predicted"/>